<dbReference type="InterPro" id="IPR013094">
    <property type="entry name" value="AB_hydrolase_3"/>
</dbReference>
<comment type="similarity">
    <text evidence="1">Belongs to the 'GDXG' lipolytic enzyme family.</text>
</comment>
<dbReference type="Gene3D" id="3.40.50.1820">
    <property type="entry name" value="alpha/beta hydrolase"/>
    <property type="match status" value="1"/>
</dbReference>
<accession>A0A151UCH4</accession>
<dbReference type="OMA" id="VANDMMW"/>
<name>A0A151UCH4_CAJCA</name>
<dbReference type="InterPro" id="IPR029058">
    <property type="entry name" value="AB_hydrolase_fold"/>
</dbReference>
<dbReference type="GO" id="GO:0016787">
    <property type="term" value="F:hydrolase activity"/>
    <property type="evidence" value="ECO:0007669"/>
    <property type="project" value="InterPro"/>
</dbReference>
<protein>
    <submittedName>
        <fullName evidence="3">Gibberellin receptor GID1L3</fullName>
    </submittedName>
</protein>
<dbReference type="EMBL" id="CM003603">
    <property type="protein sequence ID" value="KYP76958.1"/>
    <property type="molecule type" value="Genomic_DNA"/>
</dbReference>
<reference evidence="3 4" key="1">
    <citation type="journal article" date="2012" name="Nat. Biotechnol.">
        <title>Draft genome sequence of pigeonpea (Cajanus cajan), an orphan legume crop of resource-poor farmers.</title>
        <authorList>
            <person name="Varshney R.K."/>
            <person name="Chen W."/>
            <person name="Li Y."/>
            <person name="Bharti A.K."/>
            <person name="Saxena R.K."/>
            <person name="Schlueter J.A."/>
            <person name="Donoghue M.T."/>
            <person name="Azam S."/>
            <person name="Fan G."/>
            <person name="Whaley A.M."/>
            <person name="Farmer A.D."/>
            <person name="Sheridan J."/>
            <person name="Iwata A."/>
            <person name="Tuteja R."/>
            <person name="Penmetsa R.V."/>
            <person name="Wu W."/>
            <person name="Upadhyaya H.D."/>
            <person name="Yang S.P."/>
            <person name="Shah T."/>
            <person name="Saxena K.B."/>
            <person name="Michael T."/>
            <person name="McCombie W.R."/>
            <person name="Yang B."/>
            <person name="Zhang G."/>
            <person name="Yang H."/>
            <person name="Wang J."/>
            <person name="Spillane C."/>
            <person name="Cook D.R."/>
            <person name="May G.D."/>
            <person name="Xu X."/>
            <person name="Jackson S.A."/>
        </authorList>
    </citation>
    <scope>NUCLEOTIDE SEQUENCE [LARGE SCALE GENOMIC DNA]</scope>
    <source>
        <strain evidence="4">cv. Asha</strain>
    </source>
</reference>
<evidence type="ECO:0000259" key="2">
    <source>
        <dbReference type="Pfam" id="PF07859"/>
    </source>
</evidence>
<dbReference type="SUPFAM" id="SSF53474">
    <property type="entry name" value="alpha/beta-Hydrolases"/>
    <property type="match status" value="1"/>
</dbReference>
<dbReference type="InterPro" id="IPR050466">
    <property type="entry name" value="Carboxylest/Gibb_receptor"/>
</dbReference>
<dbReference type="STRING" id="3821.A0A151UCH4"/>
<dbReference type="PANTHER" id="PTHR23024:SF113">
    <property type="entry name" value="CARBOXYLESTERASE 8-RELATED"/>
    <property type="match status" value="1"/>
</dbReference>
<evidence type="ECO:0000313" key="4">
    <source>
        <dbReference type="Proteomes" id="UP000075243"/>
    </source>
</evidence>
<organism evidence="3 4">
    <name type="scientific">Cajanus cajan</name>
    <name type="common">Pigeon pea</name>
    <name type="synonym">Cajanus indicus</name>
    <dbReference type="NCBI Taxonomy" id="3821"/>
    <lineage>
        <taxon>Eukaryota</taxon>
        <taxon>Viridiplantae</taxon>
        <taxon>Streptophyta</taxon>
        <taxon>Embryophyta</taxon>
        <taxon>Tracheophyta</taxon>
        <taxon>Spermatophyta</taxon>
        <taxon>Magnoliopsida</taxon>
        <taxon>eudicotyledons</taxon>
        <taxon>Gunneridae</taxon>
        <taxon>Pentapetalae</taxon>
        <taxon>rosids</taxon>
        <taxon>fabids</taxon>
        <taxon>Fabales</taxon>
        <taxon>Fabaceae</taxon>
        <taxon>Papilionoideae</taxon>
        <taxon>50 kb inversion clade</taxon>
        <taxon>NPAAA clade</taxon>
        <taxon>indigoferoid/millettioid clade</taxon>
        <taxon>Phaseoleae</taxon>
        <taxon>Cajanus</taxon>
    </lineage>
</organism>
<feature type="domain" description="Alpha/beta hydrolase fold-3" evidence="2">
    <location>
        <begin position="1"/>
        <end position="138"/>
    </location>
</feature>
<dbReference type="Proteomes" id="UP000075243">
    <property type="component" value="Chromosome 1"/>
</dbReference>
<dbReference type="Gramene" id="C.cajan_20606.t">
    <property type="protein sequence ID" value="C.cajan_20606.t.cds1"/>
    <property type="gene ID" value="C.cajan_20606"/>
</dbReference>
<gene>
    <name evidence="3" type="ORF">KK1_021221</name>
</gene>
<dbReference type="AlphaFoldDB" id="A0A151UCH4"/>
<dbReference type="PANTHER" id="PTHR23024">
    <property type="entry name" value="ARYLACETAMIDE DEACETYLASE"/>
    <property type="match status" value="1"/>
</dbReference>
<evidence type="ECO:0000313" key="3">
    <source>
        <dbReference type="EMBL" id="KYP76958.1"/>
    </source>
</evidence>
<evidence type="ECO:0000256" key="1">
    <source>
        <dbReference type="ARBA" id="ARBA00010515"/>
    </source>
</evidence>
<proteinExistence type="inferred from homology"/>
<keyword evidence="4" id="KW-1185">Reference proteome</keyword>
<keyword evidence="3" id="KW-0675">Receptor</keyword>
<dbReference type="Pfam" id="PF07859">
    <property type="entry name" value="Abhydrolase_3"/>
    <property type="match status" value="1"/>
</dbReference>
<sequence length="166" mass="18564">MGSSAGGNIVYFAGLRAVEMDLSPLKILGIVMNIPYLSGVQRSESELRLVDDHILPLVANDMMWSLSLPEGADRDHVYCNPTAAEQEHKERIARLPWCLINGYMGDPLVEKQMELGRILERHGVHVETHFAHDGFHAVELFHPSKAKALEDFVKKFVHDASLHASI</sequence>